<dbReference type="GO" id="GO:0016020">
    <property type="term" value="C:membrane"/>
    <property type="evidence" value="ECO:0007669"/>
    <property type="project" value="UniProtKB-SubCell"/>
</dbReference>
<feature type="transmembrane region" description="Helical" evidence="12">
    <location>
        <begin position="6"/>
        <end position="25"/>
    </location>
</feature>
<dbReference type="Pfam" id="PF02434">
    <property type="entry name" value="Fringe"/>
    <property type="match status" value="1"/>
</dbReference>
<evidence type="ECO:0000256" key="10">
    <source>
        <dbReference type="ARBA" id="ARBA00022989"/>
    </source>
</evidence>
<proteinExistence type="inferred from homology"/>
<evidence type="ECO:0000313" key="14">
    <source>
        <dbReference type="EMBL" id="RHY71972.1"/>
    </source>
</evidence>
<sequence length="360" mass="41097">MWRWNHAPIYGVVLVALNVLGLAYGQGQDFRYKENAKQYVMADNVTPLERRLGTHLPALQLVSVHTSPEAERVRVLCWVNTFNATHDRARAIKATWGRRCNKLLFMSNVEDATIPTVRVVAPPTHEHLWQKHRFALRLLSREFDVASFDWILKCDDDSYVIMDNLKSLLARHAGTPSEPALLGHRMTLQPWIMHQAFGDKQHMPRDYRLLIILFIALTMSLQHQIESAKSGTGGLYYTPGGGGYAFNAAYLSAITQVLDEPFCIPNAVVPDDWAVSFCMLHLQVVPQDTRDGVGRERFHQYSPEQVYYWPNDTDVLDRQNWHSDHVGIGWKNGSECCAADSVTFHYVHDMALVEAYLYNT</sequence>
<evidence type="ECO:0000256" key="8">
    <source>
        <dbReference type="ARBA" id="ARBA00022741"/>
    </source>
</evidence>
<comment type="caution">
    <text evidence="14">The sequence shown here is derived from an EMBL/GenBank/DDBJ whole genome shotgun (WGS) entry which is preliminary data.</text>
</comment>
<keyword evidence="11 12" id="KW-0472">Membrane</keyword>
<dbReference type="InterPro" id="IPR003378">
    <property type="entry name" value="Fringe-like_glycosylTrfase"/>
</dbReference>
<gene>
    <name evidence="14" type="ORF">DYB34_013001</name>
</gene>
<reference evidence="14 15" key="1">
    <citation type="submission" date="2018-08" db="EMBL/GenBank/DDBJ databases">
        <title>Aphanomyces genome sequencing and annotation.</title>
        <authorList>
            <person name="Minardi D."/>
            <person name="Oidtmann B."/>
            <person name="Van Der Giezen M."/>
            <person name="Studholme D.J."/>
        </authorList>
    </citation>
    <scope>NUCLEOTIDE SEQUENCE [LARGE SCALE GENOMIC DNA]</scope>
    <source>
        <strain evidence="14 15">Si</strain>
    </source>
</reference>
<name>A0A418CB92_APHAT</name>
<dbReference type="EC" id="2.4.1.122" evidence="4"/>
<accession>A0A418CB92</accession>
<comment type="similarity">
    <text evidence="3">Belongs to the glycosyltransferase 31 family. Beta3-Gal-T subfamily.</text>
</comment>
<dbReference type="Proteomes" id="UP000283543">
    <property type="component" value="Unassembled WGS sequence"/>
</dbReference>
<keyword evidence="6" id="KW-0808">Transferase</keyword>
<evidence type="ECO:0000256" key="2">
    <source>
        <dbReference type="ARBA" id="ARBA00004922"/>
    </source>
</evidence>
<evidence type="ECO:0000256" key="7">
    <source>
        <dbReference type="ARBA" id="ARBA00022692"/>
    </source>
</evidence>
<evidence type="ECO:0000256" key="6">
    <source>
        <dbReference type="ARBA" id="ARBA00022679"/>
    </source>
</evidence>
<organism evidence="14 15">
    <name type="scientific">Aphanomyces astaci</name>
    <name type="common">Crayfish plague agent</name>
    <dbReference type="NCBI Taxonomy" id="112090"/>
    <lineage>
        <taxon>Eukaryota</taxon>
        <taxon>Sar</taxon>
        <taxon>Stramenopiles</taxon>
        <taxon>Oomycota</taxon>
        <taxon>Saprolegniomycetes</taxon>
        <taxon>Saprolegniales</taxon>
        <taxon>Verrucalvaceae</taxon>
        <taxon>Aphanomyces</taxon>
    </lineage>
</organism>
<evidence type="ECO:0000256" key="4">
    <source>
        <dbReference type="ARBA" id="ARBA00012557"/>
    </source>
</evidence>
<dbReference type="InterPro" id="IPR026050">
    <property type="entry name" value="C1GALT1/C1GALT1_chp1"/>
</dbReference>
<keyword evidence="8" id="KW-0547">Nucleotide-binding</keyword>
<dbReference type="VEuPathDB" id="FungiDB:H257_11720"/>
<feature type="domain" description="Fringe-like glycosyltransferase" evidence="13">
    <location>
        <begin position="86"/>
        <end position="287"/>
    </location>
</feature>
<evidence type="ECO:0000256" key="1">
    <source>
        <dbReference type="ARBA" id="ARBA00004606"/>
    </source>
</evidence>
<keyword evidence="7 12" id="KW-0812">Transmembrane</keyword>
<keyword evidence="10 12" id="KW-1133">Transmembrane helix</keyword>
<evidence type="ECO:0000256" key="5">
    <source>
        <dbReference type="ARBA" id="ARBA00022676"/>
    </source>
</evidence>
<dbReference type="GO" id="GO:0016263">
    <property type="term" value="F:glycoprotein-N-acetylgalactosamine 3-beta-galactosyltransferase activity"/>
    <property type="evidence" value="ECO:0007669"/>
    <property type="project" value="UniProtKB-EC"/>
</dbReference>
<evidence type="ECO:0000256" key="3">
    <source>
        <dbReference type="ARBA" id="ARBA00006462"/>
    </source>
</evidence>
<evidence type="ECO:0000256" key="11">
    <source>
        <dbReference type="ARBA" id="ARBA00023136"/>
    </source>
</evidence>
<dbReference type="AlphaFoldDB" id="A0A418CB92"/>
<comment type="subcellular location">
    <subcellularLocation>
        <location evidence="1">Membrane</location>
        <topology evidence="1">Single-pass type II membrane protein</topology>
    </subcellularLocation>
</comment>
<keyword evidence="9" id="KW-0735">Signal-anchor</keyword>
<dbReference type="Gene3D" id="3.90.550.50">
    <property type="match status" value="1"/>
</dbReference>
<evidence type="ECO:0000256" key="12">
    <source>
        <dbReference type="SAM" id="Phobius"/>
    </source>
</evidence>
<evidence type="ECO:0000259" key="13">
    <source>
        <dbReference type="Pfam" id="PF02434"/>
    </source>
</evidence>
<dbReference type="GO" id="GO:0000166">
    <property type="term" value="F:nucleotide binding"/>
    <property type="evidence" value="ECO:0007669"/>
    <property type="project" value="UniProtKB-KW"/>
</dbReference>
<dbReference type="PANTHER" id="PTHR23033:SF14">
    <property type="entry name" value="GLYCOPROTEIN-N-ACETYLGALACTOSAMINE 3-BETA-GALACTOSYLTRANSFERASE 1-RELATED"/>
    <property type="match status" value="1"/>
</dbReference>
<keyword evidence="5" id="KW-0328">Glycosyltransferase</keyword>
<comment type="pathway">
    <text evidence="2">Protein modification; protein glycosylation.</text>
</comment>
<evidence type="ECO:0000256" key="9">
    <source>
        <dbReference type="ARBA" id="ARBA00022968"/>
    </source>
</evidence>
<evidence type="ECO:0000313" key="15">
    <source>
        <dbReference type="Proteomes" id="UP000283543"/>
    </source>
</evidence>
<dbReference type="PANTHER" id="PTHR23033">
    <property type="entry name" value="BETA1,3-GALACTOSYLTRANSFERASE"/>
    <property type="match status" value="1"/>
</dbReference>
<dbReference type="EMBL" id="QUTB01002607">
    <property type="protein sequence ID" value="RHY71972.1"/>
    <property type="molecule type" value="Genomic_DNA"/>
</dbReference>
<protein>
    <recommendedName>
        <fullName evidence="4">N-acetylgalactosaminide beta-1,3-galactosyltransferase</fullName>
        <ecNumber evidence="4">2.4.1.122</ecNumber>
    </recommendedName>
</protein>